<dbReference type="EMBL" id="BLLF01002879">
    <property type="protein sequence ID" value="GFH25659.1"/>
    <property type="molecule type" value="Genomic_DNA"/>
</dbReference>
<feature type="region of interest" description="Disordered" evidence="1">
    <location>
        <begin position="1"/>
        <end position="22"/>
    </location>
</feature>
<dbReference type="AlphaFoldDB" id="A0A6A0A0A3"/>
<evidence type="ECO:0000313" key="2">
    <source>
        <dbReference type="EMBL" id="GFH25659.1"/>
    </source>
</evidence>
<evidence type="ECO:0000313" key="3">
    <source>
        <dbReference type="Proteomes" id="UP000485058"/>
    </source>
</evidence>
<dbReference type="Proteomes" id="UP000485058">
    <property type="component" value="Unassembled WGS sequence"/>
</dbReference>
<feature type="region of interest" description="Disordered" evidence="1">
    <location>
        <begin position="38"/>
        <end position="86"/>
    </location>
</feature>
<gene>
    <name evidence="2" type="ORF">HaLaN_23658</name>
</gene>
<accession>A0A6A0A0A3</accession>
<comment type="caution">
    <text evidence="2">The sequence shown here is derived from an EMBL/GenBank/DDBJ whole genome shotgun (WGS) entry which is preliminary data.</text>
</comment>
<name>A0A6A0A0A3_HAELA</name>
<proteinExistence type="predicted"/>
<organism evidence="2 3">
    <name type="scientific">Haematococcus lacustris</name>
    <name type="common">Green alga</name>
    <name type="synonym">Haematococcus pluvialis</name>
    <dbReference type="NCBI Taxonomy" id="44745"/>
    <lineage>
        <taxon>Eukaryota</taxon>
        <taxon>Viridiplantae</taxon>
        <taxon>Chlorophyta</taxon>
        <taxon>core chlorophytes</taxon>
        <taxon>Chlorophyceae</taxon>
        <taxon>CS clade</taxon>
        <taxon>Chlamydomonadales</taxon>
        <taxon>Haematococcaceae</taxon>
        <taxon>Haematococcus</taxon>
    </lineage>
</organism>
<keyword evidence="3" id="KW-1185">Reference proteome</keyword>
<feature type="compositionally biased region" description="Pro residues" evidence="1">
    <location>
        <begin position="46"/>
        <end position="68"/>
    </location>
</feature>
<protein>
    <submittedName>
        <fullName evidence="2">Uncharacterized protein</fullName>
    </submittedName>
</protein>
<evidence type="ECO:0000256" key="1">
    <source>
        <dbReference type="SAM" id="MobiDB-lite"/>
    </source>
</evidence>
<reference evidence="2 3" key="1">
    <citation type="submission" date="2020-02" db="EMBL/GenBank/DDBJ databases">
        <title>Draft genome sequence of Haematococcus lacustris strain NIES-144.</title>
        <authorList>
            <person name="Morimoto D."/>
            <person name="Nakagawa S."/>
            <person name="Yoshida T."/>
            <person name="Sawayama S."/>
        </authorList>
    </citation>
    <scope>NUCLEOTIDE SEQUENCE [LARGE SCALE GENOMIC DNA]</scope>
    <source>
        <strain evidence="2 3">NIES-144</strain>
    </source>
</reference>
<sequence length="160" mass="17377">MARSYPNPHHPAPHQDVPDPRCTVTLRPLAHYITLGITPRGVTPATPCPLPPGHQQPTPPALPHPPTAPHQLGSHLAEGRHTEPDPACLAEGDRLLLSPNADYLRPRPPAALILGPHTSEARRVEGQPEPDLYRHGVYAAVDLDMVCDGAKHIPHHPCRQ</sequence>